<dbReference type="Proteomes" id="UP000800200">
    <property type="component" value="Unassembled WGS sequence"/>
</dbReference>
<keyword evidence="2" id="KW-1185">Reference proteome</keyword>
<reference evidence="1" key="1">
    <citation type="journal article" date="2020" name="Stud. Mycol.">
        <title>101 Dothideomycetes genomes: a test case for predicting lifestyles and emergence of pathogens.</title>
        <authorList>
            <person name="Haridas S."/>
            <person name="Albert R."/>
            <person name="Binder M."/>
            <person name="Bloem J."/>
            <person name="Labutti K."/>
            <person name="Salamov A."/>
            <person name="Andreopoulos B."/>
            <person name="Baker S."/>
            <person name="Barry K."/>
            <person name="Bills G."/>
            <person name="Bluhm B."/>
            <person name="Cannon C."/>
            <person name="Castanera R."/>
            <person name="Culley D."/>
            <person name="Daum C."/>
            <person name="Ezra D."/>
            <person name="Gonzalez J."/>
            <person name="Henrissat B."/>
            <person name="Kuo A."/>
            <person name="Liang C."/>
            <person name="Lipzen A."/>
            <person name="Lutzoni F."/>
            <person name="Magnuson J."/>
            <person name="Mondo S."/>
            <person name="Nolan M."/>
            <person name="Ohm R."/>
            <person name="Pangilinan J."/>
            <person name="Park H.-J."/>
            <person name="Ramirez L."/>
            <person name="Alfaro M."/>
            <person name="Sun H."/>
            <person name="Tritt A."/>
            <person name="Yoshinaga Y."/>
            <person name="Zwiers L.-H."/>
            <person name="Turgeon B."/>
            <person name="Goodwin S."/>
            <person name="Spatafora J."/>
            <person name="Crous P."/>
            <person name="Grigoriev I."/>
        </authorList>
    </citation>
    <scope>NUCLEOTIDE SEQUENCE</scope>
    <source>
        <strain evidence="1">CBS 207.26</strain>
    </source>
</reference>
<evidence type="ECO:0000313" key="2">
    <source>
        <dbReference type="Proteomes" id="UP000800200"/>
    </source>
</evidence>
<sequence length="66" mass="7658">SRFGTTRYASINAHLGVGYVLIYFIRGSLPWQGLKAETQEHKEKLILERKQSATDWGLYKDIPEEF</sequence>
<protein>
    <submittedName>
        <fullName evidence="1">Uncharacterized protein</fullName>
    </submittedName>
</protein>
<feature type="non-terminal residue" evidence="1">
    <location>
        <position position="66"/>
    </location>
</feature>
<feature type="non-terminal residue" evidence="1">
    <location>
        <position position="1"/>
    </location>
</feature>
<accession>A0A6A6EA74</accession>
<dbReference type="SUPFAM" id="SSF56112">
    <property type="entry name" value="Protein kinase-like (PK-like)"/>
    <property type="match status" value="1"/>
</dbReference>
<dbReference type="OrthoDB" id="5800476at2759"/>
<dbReference type="EMBL" id="ML994628">
    <property type="protein sequence ID" value="KAF2187040.1"/>
    <property type="molecule type" value="Genomic_DNA"/>
</dbReference>
<dbReference type="AlphaFoldDB" id="A0A6A6EA74"/>
<dbReference type="InterPro" id="IPR011009">
    <property type="entry name" value="Kinase-like_dom_sf"/>
</dbReference>
<proteinExistence type="predicted"/>
<organism evidence="1 2">
    <name type="scientific">Zopfia rhizophila CBS 207.26</name>
    <dbReference type="NCBI Taxonomy" id="1314779"/>
    <lineage>
        <taxon>Eukaryota</taxon>
        <taxon>Fungi</taxon>
        <taxon>Dikarya</taxon>
        <taxon>Ascomycota</taxon>
        <taxon>Pezizomycotina</taxon>
        <taxon>Dothideomycetes</taxon>
        <taxon>Dothideomycetes incertae sedis</taxon>
        <taxon>Zopfiaceae</taxon>
        <taxon>Zopfia</taxon>
    </lineage>
</organism>
<name>A0A6A6EA74_9PEZI</name>
<evidence type="ECO:0000313" key="1">
    <source>
        <dbReference type="EMBL" id="KAF2187040.1"/>
    </source>
</evidence>
<gene>
    <name evidence="1" type="ORF">K469DRAFT_541930</name>
</gene>
<dbReference type="Gene3D" id="1.10.510.10">
    <property type="entry name" value="Transferase(Phosphotransferase) domain 1"/>
    <property type="match status" value="1"/>
</dbReference>